<evidence type="ECO:0000259" key="1">
    <source>
        <dbReference type="Pfam" id="PF10111"/>
    </source>
</evidence>
<protein>
    <submittedName>
        <fullName evidence="2">Glycosyltransferase</fullName>
    </submittedName>
</protein>
<proteinExistence type="predicted"/>
<dbReference type="InterPro" id="IPR019290">
    <property type="entry name" value="GlycosylTrfase-like_prok"/>
</dbReference>
<evidence type="ECO:0000313" key="3">
    <source>
        <dbReference type="Proteomes" id="UP000326961"/>
    </source>
</evidence>
<dbReference type="SUPFAM" id="SSF53448">
    <property type="entry name" value="Nucleotide-diphospho-sugar transferases"/>
    <property type="match status" value="1"/>
</dbReference>
<dbReference type="AlphaFoldDB" id="A0A5P3XAU7"/>
<sequence>MTFNNLSIIIPFRTDNGDREKNWKWLKKRYELLMPDAELCIDESNETPYCKSASINNAVRKSTRDILLMVDADILIKIEDLEKAINEVYTKGIVAPSRLVRFSEDATNKILDNNYFNIDDSFIDSNTQVFTSICSGICLIKKEIFKKCGGYDEVFKGWGKEDVAFYKCMHRVNGPICKLPDFTMYHLYHQTDDNHRDSSNFIRNNILENSLYSIENIDKSIWFNVENNKFS</sequence>
<dbReference type="RefSeq" id="WP_150885192.1">
    <property type="nucleotide sequence ID" value="NZ_CP032452.1"/>
</dbReference>
<name>A0A5P3XAU7_PARBF</name>
<dbReference type="EMBL" id="CP032452">
    <property type="protein sequence ID" value="QEZ67480.1"/>
    <property type="molecule type" value="Genomic_DNA"/>
</dbReference>
<feature type="domain" description="Glycosyltransferase 2-like prokaryotic type" evidence="1">
    <location>
        <begin position="43"/>
        <end position="169"/>
    </location>
</feature>
<evidence type="ECO:0000313" key="2">
    <source>
        <dbReference type="EMBL" id="QEZ67480.1"/>
    </source>
</evidence>
<dbReference type="Gene3D" id="3.90.550.10">
    <property type="entry name" value="Spore Coat Polysaccharide Biosynthesis Protein SpsA, Chain A"/>
    <property type="match status" value="1"/>
</dbReference>
<dbReference type="InterPro" id="IPR029044">
    <property type="entry name" value="Nucleotide-diphossugar_trans"/>
</dbReference>
<dbReference type="Proteomes" id="UP000326961">
    <property type="component" value="Chromosome"/>
</dbReference>
<gene>
    <name evidence="2" type="ORF">D4A35_00510</name>
</gene>
<dbReference type="Pfam" id="PF10111">
    <property type="entry name" value="Glyco_tranf_2_2"/>
    <property type="match status" value="1"/>
</dbReference>
<keyword evidence="2" id="KW-0808">Transferase</keyword>
<dbReference type="GO" id="GO:0016740">
    <property type="term" value="F:transferase activity"/>
    <property type="evidence" value="ECO:0007669"/>
    <property type="project" value="UniProtKB-KW"/>
</dbReference>
<organism evidence="2 3">
    <name type="scientific">Paraclostridium bifermentans</name>
    <name type="common">Clostridium bifermentans</name>
    <dbReference type="NCBI Taxonomy" id="1490"/>
    <lineage>
        <taxon>Bacteria</taxon>
        <taxon>Bacillati</taxon>
        <taxon>Bacillota</taxon>
        <taxon>Clostridia</taxon>
        <taxon>Peptostreptococcales</taxon>
        <taxon>Peptostreptococcaceae</taxon>
        <taxon>Paraclostridium</taxon>
    </lineage>
</organism>
<reference evidence="2 3" key="1">
    <citation type="submission" date="2018-09" db="EMBL/GenBank/DDBJ databases">
        <title>A clostridial neurotoxin that targets Anopheles mosquitoes.</title>
        <authorList>
            <person name="Contreras E."/>
            <person name="Masuyer G."/>
            <person name="Qureshi N."/>
            <person name="Chawla S."/>
            <person name="Lim H.L."/>
            <person name="Chen J."/>
            <person name="Stenmark P."/>
            <person name="Gill S."/>
        </authorList>
    </citation>
    <scope>NUCLEOTIDE SEQUENCE [LARGE SCALE GENOMIC DNA]</scope>
    <source>
        <strain evidence="2 3">Cbm</strain>
    </source>
</reference>
<accession>A0A5P3XAU7</accession>